<keyword evidence="1" id="KW-1133">Transmembrane helix</keyword>
<evidence type="ECO:0000313" key="3">
    <source>
        <dbReference type="Proteomes" id="UP000177025"/>
    </source>
</evidence>
<dbReference type="EMBL" id="MEUM01000019">
    <property type="protein sequence ID" value="OGC43477.1"/>
    <property type="molecule type" value="Genomic_DNA"/>
</dbReference>
<dbReference type="Pfam" id="PF13432">
    <property type="entry name" value="TPR_16"/>
    <property type="match status" value="1"/>
</dbReference>
<protein>
    <recommendedName>
        <fullName evidence="4">Outer membrane lipoprotein BamD-like domain-containing protein</fullName>
    </recommendedName>
</protein>
<keyword evidence="1" id="KW-0812">Transmembrane</keyword>
<proteinExistence type="predicted"/>
<evidence type="ECO:0000313" key="2">
    <source>
        <dbReference type="EMBL" id="OGC43477.1"/>
    </source>
</evidence>
<sequence>MLNKSQFLIFKFQKLFEYLDFVIRYCLGFRILILEFGLLALLTNCAYFNTYYNASNYFRQGMKGVQNDTLKYDNENFNKTIEKTTSVIVKYPRSRYVDNSLFMMGVSYYYKGDYARAIEKLEFLILNYPQSNHINAAHYYKALAYLKTRKYSPAVIALKESMKSKKYRDRARLILCYVYYQDNNYSALNQCVEELLSSNLEKDKRQVILKLVAEASHKLRKYEPALSYYNELLNNSRTGEEKKKYKSKIAKIYLEMGEYESCRNFLEGESDVEFQEILGDLCVKLVNYQEAKDIYLTLTASKYGISAAEVFFKLSEIYRQEDSIETAIAYYDSAYTRGSTSEYGIKAKKMSDVLRRIQSLGQETENLDRAQFLRAETYYVDFNDPQRAAGEYKKVYDNYPKSEWAPKALYAHFWIAIHELNDDSLSNDLSRRLMDQFPATEYSMSAAKIIAGSSGYNDENAPEP</sequence>
<gene>
    <name evidence="2" type="ORF">A2Y85_00100</name>
</gene>
<evidence type="ECO:0000256" key="1">
    <source>
        <dbReference type="SAM" id="Phobius"/>
    </source>
</evidence>
<accession>A0A1F4UEW2</accession>
<dbReference type="Proteomes" id="UP000177025">
    <property type="component" value="Unassembled WGS sequence"/>
</dbReference>
<dbReference type="InterPro" id="IPR019734">
    <property type="entry name" value="TPR_rpt"/>
</dbReference>
<dbReference type="SUPFAM" id="SSF48452">
    <property type="entry name" value="TPR-like"/>
    <property type="match status" value="2"/>
</dbReference>
<evidence type="ECO:0008006" key="4">
    <source>
        <dbReference type="Google" id="ProtNLM"/>
    </source>
</evidence>
<reference evidence="2 3" key="1">
    <citation type="journal article" date="2016" name="Nat. Commun.">
        <title>Thousands of microbial genomes shed light on interconnected biogeochemical processes in an aquifer system.</title>
        <authorList>
            <person name="Anantharaman K."/>
            <person name="Brown C.T."/>
            <person name="Hug L.A."/>
            <person name="Sharon I."/>
            <person name="Castelle C.J."/>
            <person name="Probst A.J."/>
            <person name="Thomas B.C."/>
            <person name="Singh A."/>
            <person name="Wilkins M.J."/>
            <person name="Karaoz U."/>
            <person name="Brodie E.L."/>
            <person name="Williams K.H."/>
            <person name="Hubbard S.S."/>
            <person name="Banfield J.F."/>
        </authorList>
    </citation>
    <scope>NUCLEOTIDE SEQUENCE [LARGE SCALE GENOMIC DNA]</scope>
</reference>
<name>A0A1F4UEW2_UNCW3</name>
<dbReference type="Gene3D" id="1.25.40.10">
    <property type="entry name" value="Tetratricopeptide repeat domain"/>
    <property type="match status" value="3"/>
</dbReference>
<comment type="caution">
    <text evidence="2">The sequence shown here is derived from an EMBL/GenBank/DDBJ whole genome shotgun (WGS) entry which is preliminary data.</text>
</comment>
<keyword evidence="1" id="KW-0472">Membrane</keyword>
<dbReference type="Pfam" id="PF13174">
    <property type="entry name" value="TPR_6"/>
    <property type="match status" value="1"/>
</dbReference>
<dbReference type="AlphaFoldDB" id="A0A1F4UEW2"/>
<organism evidence="2 3">
    <name type="scientific">candidate division WOR-3 bacterium RBG_13_43_14</name>
    <dbReference type="NCBI Taxonomy" id="1802590"/>
    <lineage>
        <taxon>Bacteria</taxon>
        <taxon>Bacteria division WOR-3</taxon>
    </lineage>
</organism>
<dbReference type="InterPro" id="IPR011990">
    <property type="entry name" value="TPR-like_helical_dom_sf"/>
</dbReference>
<feature type="transmembrane region" description="Helical" evidence="1">
    <location>
        <begin position="21"/>
        <end position="42"/>
    </location>
</feature>